<gene>
    <name evidence="1" type="ORF">HYH03_013304</name>
</gene>
<protein>
    <submittedName>
        <fullName evidence="1">Uncharacterized protein</fullName>
    </submittedName>
</protein>
<keyword evidence="2" id="KW-1185">Reference proteome</keyword>
<proteinExistence type="predicted"/>
<dbReference type="Proteomes" id="UP000612055">
    <property type="component" value="Unassembled WGS sequence"/>
</dbReference>
<reference evidence="1" key="1">
    <citation type="journal article" date="2020" name="bioRxiv">
        <title>Comparative genomics of Chlamydomonas.</title>
        <authorList>
            <person name="Craig R.J."/>
            <person name="Hasan A.R."/>
            <person name="Ness R.W."/>
            <person name="Keightley P.D."/>
        </authorList>
    </citation>
    <scope>NUCLEOTIDE SEQUENCE</scope>
    <source>
        <strain evidence="1">CCAP 11/70</strain>
    </source>
</reference>
<name>A0A835XQD5_9CHLO</name>
<evidence type="ECO:0000313" key="2">
    <source>
        <dbReference type="Proteomes" id="UP000612055"/>
    </source>
</evidence>
<dbReference type="AlphaFoldDB" id="A0A835XQD5"/>
<accession>A0A835XQD5</accession>
<organism evidence="1 2">
    <name type="scientific">Edaphochlamys debaryana</name>
    <dbReference type="NCBI Taxonomy" id="47281"/>
    <lineage>
        <taxon>Eukaryota</taxon>
        <taxon>Viridiplantae</taxon>
        <taxon>Chlorophyta</taxon>
        <taxon>core chlorophytes</taxon>
        <taxon>Chlorophyceae</taxon>
        <taxon>CS clade</taxon>
        <taxon>Chlamydomonadales</taxon>
        <taxon>Chlamydomonadales incertae sedis</taxon>
        <taxon>Edaphochlamys</taxon>
    </lineage>
</organism>
<dbReference type="EMBL" id="JAEHOE010000087">
    <property type="protein sequence ID" value="KAG2488161.1"/>
    <property type="molecule type" value="Genomic_DNA"/>
</dbReference>
<sequence length="128" mass="13294">MSLAACTFIKRAGAQQPASVTAGDAAALRPSQLTLTDVMRAADSKAAAARRTAAEGAAASAARLLVREALPKLKDFSKLHIGDVGANNFFFMFSQDDDAEAGGLTAWLLEGGPLEPFSGWLGLPDSSR</sequence>
<comment type="caution">
    <text evidence="1">The sequence shown here is derived from an EMBL/GenBank/DDBJ whole genome shotgun (WGS) entry which is preliminary data.</text>
</comment>
<evidence type="ECO:0000313" key="1">
    <source>
        <dbReference type="EMBL" id="KAG2488161.1"/>
    </source>
</evidence>